<organism evidence="1 2">
    <name type="scientific">Paenibacillus baekrokdamisoli</name>
    <dbReference type="NCBI Taxonomy" id="1712516"/>
    <lineage>
        <taxon>Bacteria</taxon>
        <taxon>Bacillati</taxon>
        <taxon>Bacillota</taxon>
        <taxon>Bacilli</taxon>
        <taxon>Bacillales</taxon>
        <taxon>Paenibacillaceae</taxon>
        <taxon>Paenibacillus</taxon>
    </lineage>
</organism>
<evidence type="ECO:0000313" key="2">
    <source>
        <dbReference type="Proteomes" id="UP000275368"/>
    </source>
</evidence>
<protein>
    <submittedName>
        <fullName evidence="1">Uncharacterized protein</fullName>
    </submittedName>
</protein>
<dbReference type="AlphaFoldDB" id="A0A3G9J3I7"/>
<reference evidence="1 2" key="1">
    <citation type="submission" date="2018-11" db="EMBL/GenBank/DDBJ databases">
        <title>Complete genome sequence of Paenibacillus baekrokdamisoli strain KCTC 33723.</title>
        <authorList>
            <person name="Kang S.W."/>
            <person name="Lee K.C."/>
            <person name="Kim K.K."/>
            <person name="Kim J.S."/>
            <person name="Kim D.S."/>
            <person name="Ko S.H."/>
            <person name="Yang S.H."/>
            <person name="Lee J.S."/>
        </authorList>
    </citation>
    <scope>NUCLEOTIDE SEQUENCE [LARGE SCALE GENOMIC DNA]</scope>
    <source>
        <strain evidence="1 2">KCTC 33723</strain>
    </source>
</reference>
<accession>A0A3G9J3I7</accession>
<proteinExistence type="predicted"/>
<dbReference type="EMBL" id="AP019308">
    <property type="protein sequence ID" value="BBH20371.1"/>
    <property type="molecule type" value="Genomic_DNA"/>
</dbReference>
<dbReference type="Proteomes" id="UP000275368">
    <property type="component" value="Chromosome"/>
</dbReference>
<name>A0A3G9J3I7_9BACL</name>
<keyword evidence="2" id="KW-1185">Reference proteome</keyword>
<dbReference type="RefSeq" id="WP_125655363.1">
    <property type="nucleotide sequence ID" value="NZ_AP019308.1"/>
</dbReference>
<gene>
    <name evidence="1" type="ORF">Back11_17160</name>
</gene>
<dbReference type="KEGG" id="pbk:Back11_17160"/>
<evidence type="ECO:0000313" key="1">
    <source>
        <dbReference type="EMBL" id="BBH20371.1"/>
    </source>
</evidence>
<sequence length="81" mass="8934">MSTLTGGHWNGNIAVLLPLLATGQLLFFVLLAHGQLAFLAVGLLRHPYKKETGQQYANCLIDYKLNKSPNPPSPNPYISTW</sequence>